<dbReference type="SMART" id="SM00360">
    <property type="entry name" value="RRM"/>
    <property type="match status" value="1"/>
</dbReference>
<keyword evidence="1 2" id="KW-0694">RNA-binding</keyword>
<protein>
    <recommendedName>
        <fullName evidence="3">RRM domain-containing protein</fullName>
    </recommendedName>
</protein>
<organism evidence="4 5">
    <name type="scientific">Dipteronia sinensis</name>
    <dbReference type="NCBI Taxonomy" id="43782"/>
    <lineage>
        <taxon>Eukaryota</taxon>
        <taxon>Viridiplantae</taxon>
        <taxon>Streptophyta</taxon>
        <taxon>Embryophyta</taxon>
        <taxon>Tracheophyta</taxon>
        <taxon>Spermatophyta</taxon>
        <taxon>Magnoliopsida</taxon>
        <taxon>eudicotyledons</taxon>
        <taxon>Gunneridae</taxon>
        <taxon>Pentapetalae</taxon>
        <taxon>rosids</taxon>
        <taxon>malvids</taxon>
        <taxon>Sapindales</taxon>
        <taxon>Sapindaceae</taxon>
        <taxon>Hippocastanoideae</taxon>
        <taxon>Acereae</taxon>
        <taxon>Dipteronia</taxon>
    </lineage>
</organism>
<name>A0AAE0E043_9ROSI</name>
<dbReference type="GO" id="GO:0080156">
    <property type="term" value="P:mitochondrial mRNA modification"/>
    <property type="evidence" value="ECO:0007669"/>
    <property type="project" value="TreeGrafter"/>
</dbReference>
<proteinExistence type="predicted"/>
<dbReference type="GO" id="GO:0005739">
    <property type="term" value="C:mitochondrion"/>
    <property type="evidence" value="ECO:0007669"/>
    <property type="project" value="TreeGrafter"/>
</dbReference>
<accession>A0AAE0E043</accession>
<dbReference type="InterPro" id="IPR012677">
    <property type="entry name" value="Nucleotide-bd_a/b_plait_sf"/>
</dbReference>
<dbReference type="Pfam" id="PF00076">
    <property type="entry name" value="RRM_1"/>
    <property type="match status" value="1"/>
</dbReference>
<evidence type="ECO:0000313" key="4">
    <source>
        <dbReference type="EMBL" id="KAK3199420.1"/>
    </source>
</evidence>
<dbReference type="SUPFAM" id="SSF54928">
    <property type="entry name" value="RNA-binding domain, RBD"/>
    <property type="match status" value="1"/>
</dbReference>
<dbReference type="Proteomes" id="UP001281410">
    <property type="component" value="Unassembled WGS sequence"/>
</dbReference>
<feature type="domain" description="RRM" evidence="3">
    <location>
        <begin position="43"/>
        <end position="122"/>
    </location>
</feature>
<evidence type="ECO:0000256" key="1">
    <source>
        <dbReference type="ARBA" id="ARBA00022884"/>
    </source>
</evidence>
<dbReference type="FunFam" id="3.30.70.330:FF:000417">
    <property type="entry name" value="RNA recognition motif-containing protein"/>
    <property type="match status" value="1"/>
</dbReference>
<gene>
    <name evidence="4" type="ORF">Dsin_022835</name>
</gene>
<dbReference type="InterPro" id="IPR000504">
    <property type="entry name" value="RRM_dom"/>
</dbReference>
<dbReference type="Gene3D" id="3.30.70.330">
    <property type="match status" value="1"/>
</dbReference>
<evidence type="ECO:0000256" key="2">
    <source>
        <dbReference type="PROSITE-ProRule" id="PRU00176"/>
    </source>
</evidence>
<dbReference type="PANTHER" id="PTHR48029:SF1">
    <property type="entry name" value="NUCLEOLAR PROTEIN 8"/>
    <property type="match status" value="1"/>
</dbReference>
<sequence length="208" mass="23126">MALRAVAASRGLRRFFSTSTLPAFNPLSTANAAQQKPEAEPSTNLFISGLNKRTTTTENLREKASEFGEVVHAKVVTDRVSGYSRGFGFVEYATLEDAAKGVAGMDGKYLDGWVIFAEYAKPKSTQTPPSSNMSSPYGKQVSSIWPSVTDIFELTILLSSTTFPVSSIYECFSFILSGEIYQAYIFREHILVEYIVFIRELRNIWISN</sequence>
<dbReference type="AlphaFoldDB" id="A0AAE0E043"/>
<dbReference type="PROSITE" id="PS50102">
    <property type="entry name" value="RRM"/>
    <property type="match status" value="1"/>
</dbReference>
<dbReference type="InterPro" id="IPR035979">
    <property type="entry name" value="RBD_domain_sf"/>
</dbReference>
<comment type="caution">
    <text evidence="4">The sequence shown here is derived from an EMBL/GenBank/DDBJ whole genome shotgun (WGS) entry which is preliminary data.</text>
</comment>
<evidence type="ECO:0000313" key="5">
    <source>
        <dbReference type="Proteomes" id="UP001281410"/>
    </source>
</evidence>
<keyword evidence="5" id="KW-1185">Reference proteome</keyword>
<reference evidence="4" key="1">
    <citation type="journal article" date="2023" name="Plant J.">
        <title>Genome sequences and population genomics provide insights into the demographic history, inbreeding, and mutation load of two 'living fossil' tree species of Dipteronia.</title>
        <authorList>
            <person name="Feng Y."/>
            <person name="Comes H.P."/>
            <person name="Chen J."/>
            <person name="Zhu S."/>
            <person name="Lu R."/>
            <person name="Zhang X."/>
            <person name="Li P."/>
            <person name="Qiu J."/>
            <person name="Olsen K.M."/>
            <person name="Qiu Y."/>
        </authorList>
    </citation>
    <scope>NUCLEOTIDE SEQUENCE</scope>
    <source>
        <strain evidence="4">NBL</strain>
    </source>
</reference>
<dbReference type="PANTHER" id="PTHR48029">
    <property type="entry name" value="NUCLEOLAR PROTEIN 8"/>
    <property type="match status" value="1"/>
</dbReference>
<dbReference type="GO" id="GO:0003723">
    <property type="term" value="F:RNA binding"/>
    <property type="evidence" value="ECO:0007669"/>
    <property type="project" value="UniProtKB-UniRule"/>
</dbReference>
<evidence type="ECO:0000259" key="3">
    <source>
        <dbReference type="PROSITE" id="PS50102"/>
    </source>
</evidence>
<dbReference type="EMBL" id="JANJYJ010000007">
    <property type="protein sequence ID" value="KAK3199420.1"/>
    <property type="molecule type" value="Genomic_DNA"/>
</dbReference>